<sequence length="123" mass="13626">MPENSSAICIVTTSGASPQLESFRLVLQARYVSDALHQCNCRWRYRTQRQNVRIRGADVMSSKGPLPITAAMFGSQAAQRALIISSDRLSRAQESQNLLARDWQPSRRDASICDSGVLRPSCS</sequence>
<evidence type="ECO:0000313" key="2">
    <source>
        <dbReference type="Proteomes" id="UP001314263"/>
    </source>
</evidence>
<dbReference type="Proteomes" id="UP001314263">
    <property type="component" value="Unassembled WGS sequence"/>
</dbReference>
<accession>A0AAV1HWG2</accession>
<reference evidence="1 2" key="1">
    <citation type="submission" date="2023-10" db="EMBL/GenBank/DDBJ databases">
        <authorList>
            <person name="Maclean D."/>
            <person name="Macfadyen A."/>
        </authorList>
    </citation>
    <scope>NUCLEOTIDE SEQUENCE [LARGE SCALE GENOMIC DNA]</scope>
</reference>
<name>A0AAV1HWG2_9CHLO</name>
<organism evidence="1 2">
    <name type="scientific">Coccomyxa viridis</name>
    <dbReference type="NCBI Taxonomy" id="1274662"/>
    <lineage>
        <taxon>Eukaryota</taxon>
        <taxon>Viridiplantae</taxon>
        <taxon>Chlorophyta</taxon>
        <taxon>core chlorophytes</taxon>
        <taxon>Trebouxiophyceae</taxon>
        <taxon>Trebouxiophyceae incertae sedis</taxon>
        <taxon>Coccomyxaceae</taxon>
        <taxon>Coccomyxa</taxon>
    </lineage>
</organism>
<gene>
    <name evidence="1" type="ORF">CVIRNUC_002708</name>
</gene>
<dbReference type="AlphaFoldDB" id="A0AAV1HWG2"/>
<comment type="caution">
    <text evidence="1">The sequence shown here is derived from an EMBL/GenBank/DDBJ whole genome shotgun (WGS) entry which is preliminary data.</text>
</comment>
<proteinExistence type="predicted"/>
<evidence type="ECO:0000313" key="1">
    <source>
        <dbReference type="EMBL" id="CAK0759582.1"/>
    </source>
</evidence>
<dbReference type="EMBL" id="CAUYUE010000003">
    <property type="protein sequence ID" value="CAK0759582.1"/>
    <property type="molecule type" value="Genomic_DNA"/>
</dbReference>
<keyword evidence="2" id="KW-1185">Reference proteome</keyword>
<protein>
    <submittedName>
        <fullName evidence="1">Uncharacterized protein</fullName>
    </submittedName>
</protein>